<feature type="transmembrane region" description="Helical" evidence="5">
    <location>
        <begin position="467"/>
        <end position="490"/>
    </location>
</feature>
<feature type="transmembrane region" description="Helical" evidence="5">
    <location>
        <begin position="373"/>
        <end position="393"/>
    </location>
</feature>
<dbReference type="PANTHER" id="PTHR23121">
    <property type="entry name" value="SODIUM-DEPENDENT GLUCOSE TRANSPORTER 1"/>
    <property type="match status" value="1"/>
</dbReference>
<keyword evidence="3 5" id="KW-0472">Membrane</keyword>
<feature type="transmembrane region" description="Helical" evidence="5">
    <location>
        <begin position="440"/>
        <end position="461"/>
    </location>
</feature>
<evidence type="ECO:0000313" key="7">
    <source>
        <dbReference type="Proteomes" id="UP000242188"/>
    </source>
</evidence>
<accession>A0A210Q5F5</accession>
<evidence type="ECO:0000256" key="5">
    <source>
        <dbReference type="SAM" id="Phobius"/>
    </source>
</evidence>
<organism evidence="6 7">
    <name type="scientific">Mizuhopecten yessoensis</name>
    <name type="common">Japanese scallop</name>
    <name type="synonym">Patinopecten yessoensis</name>
    <dbReference type="NCBI Taxonomy" id="6573"/>
    <lineage>
        <taxon>Eukaryota</taxon>
        <taxon>Metazoa</taxon>
        <taxon>Spiralia</taxon>
        <taxon>Lophotrochozoa</taxon>
        <taxon>Mollusca</taxon>
        <taxon>Bivalvia</taxon>
        <taxon>Autobranchia</taxon>
        <taxon>Pteriomorphia</taxon>
        <taxon>Pectinida</taxon>
        <taxon>Pectinoidea</taxon>
        <taxon>Pectinidae</taxon>
        <taxon>Mizuhopecten</taxon>
    </lineage>
</organism>
<dbReference type="InterPro" id="IPR036259">
    <property type="entry name" value="MFS_trans_sf"/>
</dbReference>
<keyword evidence="2 5" id="KW-1133">Transmembrane helix</keyword>
<dbReference type="Pfam" id="PF07690">
    <property type="entry name" value="MFS_1"/>
    <property type="match status" value="1"/>
</dbReference>
<name>A0A210Q5F5_MIZYE</name>
<dbReference type="OrthoDB" id="413079at2759"/>
<proteinExistence type="predicted"/>
<dbReference type="GO" id="GO:0022857">
    <property type="term" value="F:transmembrane transporter activity"/>
    <property type="evidence" value="ECO:0007669"/>
    <property type="project" value="InterPro"/>
</dbReference>
<dbReference type="Proteomes" id="UP000242188">
    <property type="component" value="Unassembled WGS sequence"/>
</dbReference>
<feature type="transmembrane region" description="Helical" evidence="5">
    <location>
        <begin position="530"/>
        <end position="554"/>
    </location>
</feature>
<dbReference type="PANTHER" id="PTHR23121:SF9">
    <property type="entry name" value="SODIUM-DEPENDENT GLUCOSE TRANSPORTER 1"/>
    <property type="match status" value="1"/>
</dbReference>
<dbReference type="InterPro" id="IPR011701">
    <property type="entry name" value="MFS"/>
</dbReference>
<feature type="transmembrane region" description="Helical" evidence="5">
    <location>
        <begin position="152"/>
        <end position="177"/>
    </location>
</feature>
<dbReference type="Gene3D" id="1.20.1250.20">
    <property type="entry name" value="MFS general substrate transporter like domains"/>
    <property type="match status" value="1"/>
</dbReference>
<feature type="transmembrane region" description="Helical" evidence="5">
    <location>
        <begin position="95"/>
        <end position="113"/>
    </location>
</feature>
<reference evidence="6 7" key="1">
    <citation type="journal article" date="2017" name="Nat. Ecol. Evol.">
        <title>Scallop genome provides insights into evolution of bilaterian karyotype and development.</title>
        <authorList>
            <person name="Wang S."/>
            <person name="Zhang J."/>
            <person name="Jiao W."/>
            <person name="Li J."/>
            <person name="Xun X."/>
            <person name="Sun Y."/>
            <person name="Guo X."/>
            <person name="Huan P."/>
            <person name="Dong B."/>
            <person name="Zhang L."/>
            <person name="Hu X."/>
            <person name="Sun X."/>
            <person name="Wang J."/>
            <person name="Zhao C."/>
            <person name="Wang Y."/>
            <person name="Wang D."/>
            <person name="Huang X."/>
            <person name="Wang R."/>
            <person name="Lv J."/>
            <person name="Li Y."/>
            <person name="Zhang Z."/>
            <person name="Liu B."/>
            <person name="Lu W."/>
            <person name="Hui Y."/>
            <person name="Liang J."/>
            <person name="Zhou Z."/>
            <person name="Hou R."/>
            <person name="Li X."/>
            <person name="Liu Y."/>
            <person name="Li H."/>
            <person name="Ning X."/>
            <person name="Lin Y."/>
            <person name="Zhao L."/>
            <person name="Xing Q."/>
            <person name="Dou J."/>
            <person name="Li Y."/>
            <person name="Mao J."/>
            <person name="Guo H."/>
            <person name="Dou H."/>
            <person name="Li T."/>
            <person name="Mu C."/>
            <person name="Jiang W."/>
            <person name="Fu Q."/>
            <person name="Fu X."/>
            <person name="Miao Y."/>
            <person name="Liu J."/>
            <person name="Yu Q."/>
            <person name="Li R."/>
            <person name="Liao H."/>
            <person name="Li X."/>
            <person name="Kong Y."/>
            <person name="Jiang Z."/>
            <person name="Chourrout D."/>
            <person name="Li R."/>
            <person name="Bao Z."/>
        </authorList>
    </citation>
    <scope>NUCLEOTIDE SEQUENCE [LARGE SCALE GENOMIC DNA]</scope>
    <source>
        <strain evidence="6 7">PY_sf001</strain>
    </source>
</reference>
<feature type="transmembrane region" description="Helical" evidence="5">
    <location>
        <begin position="413"/>
        <end position="433"/>
    </location>
</feature>
<comment type="caution">
    <text evidence="6">The sequence shown here is derived from an EMBL/GenBank/DDBJ whole genome shotgun (WGS) entry which is preliminary data.</text>
</comment>
<dbReference type="AlphaFoldDB" id="A0A210Q5F5"/>
<feature type="transmembrane region" description="Helical" evidence="5">
    <location>
        <begin position="68"/>
        <end position="88"/>
    </location>
</feature>
<dbReference type="SUPFAM" id="SSF103473">
    <property type="entry name" value="MFS general substrate transporter"/>
    <property type="match status" value="1"/>
</dbReference>
<feature type="compositionally biased region" description="Polar residues" evidence="4">
    <location>
        <begin position="267"/>
        <end position="282"/>
    </location>
</feature>
<evidence type="ECO:0000256" key="3">
    <source>
        <dbReference type="ARBA" id="ARBA00023136"/>
    </source>
</evidence>
<feature type="transmembrane region" description="Helical" evidence="5">
    <location>
        <begin position="28"/>
        <end position="48"/>
    </location>
</feature>
<keyword evidence="1 5" id="KW-0812">Transmembrane</keyword>
<feature type="transmembrane region" description="Helical" evidence="5">
    <location>
        <begin position="502"/>
        <end position="524"/>
    </location>
</feature>
<feature type="transmembrane region" description="Helical" evidence="5">
    <location>
        <begin position="234"/>
        <end position="256"/>
    </location>
</feature>
<evidence type="ECO:0000256" key="4">
    <source>
        <dbReference type="SAM" id="MobiDB-lite"/>
    </source>
</evidence>
<keyword evidence="7" id="KW-1185">Reference proteome</keyword>
<evidence type="ECO:0000256" key="1">
    <source>
        <dbReference type="ARBA" id="ARBA00022692"/>
    </source>
</evidence>
<feature type="transmembrane region" description="Helical" evidence="5">
    <location>
        <begin position="119"/>
        <end position="140"/>
    </location>
</feature>
<sequence>MCGGRNTERRCCRLYAKLKQKQPYREKVTTSLAVYGIFAVIGGIKGQIGPAFIDLQSICDVGLEEGAWIVTSLYIGYTLGALANGFLYNRCNGNLLFSVSAVCLTVIVAAIPWCTHYSLMVASHTGMGLVVGLIDAAGNAEIIRLWKTKSKTVLVGLHVIFNLGGVISPLIIAPFLMGNADQSEDITTDLPDQIAISTIDRMNNSLRHSTNFHQRTSANNTSENYESENVSRIYIAYSISSVFCVLHTLWFIFLYFTKKGNKRSNDDSQMTMEHSNDPTQMTIEHSNYPTQMTKEHSNDPTQMTIEHSNDPTHLNEKVNGHSSGQGYTNNQEHSNVLEPSNGTVNDYSKVGAARPSQKVKDTSGGHIPRELQFLGLVFMVIMAAISNAIDFSFSTYLSSFCVEFLHWSKASGSMITSLLFIMVVLGGTLSMFLTKCINSVIYIGLQMILILVSLILLLLSINFHLTVGVWLSAPLLGFAKSAIFPLIISWTNKTFIRVSGRISSAFFVGAMGGSSINLFMLASVMESTGKIWFCYVLIVESILLILFFITTVILSQYVKHWKRKQAAKANENESTYTFTDG</sequence>
<protein>
    <submittedName>
        <fullName evidence="6">Major facilitator superfamily domain-containing protein 4-B</fullName>
    </submittedName>
</protein>
<evidence type="ECO:0000313" key="6">
    <source>
        <dbReference type="EMBL" id="OWF43970.1"/>
    </source>
</evidence>
<feature type="region of interest" description="Disordered" evidence="4">
    <location>
        <begin position="263"/>
        <end position="282"/>
    </location>
</feature>
<evidence type="ECO:0000256" key="2">
    <source>
        <dbReference type="ARBA" id="ARBA00022989"/>
    </source>
</evidence>
<dbReference type="EMBL" id="NEDP02004950">
    <property type="protein sequence ID" value="OWF43970.1"/>
    <property type="molecule type" value="Genomic_DNA"/>
</dbReference>
<gene>
    <name evidence="6" type="ORF">KP79_PYT19783</name>
</gene>